<reference evidence="1" key="1">
    <citation type="submission" date="2021-03" db="EMBL/GenBank/DDBJ databases">
        <authorList>
            <person name="Bekaert M."/>
        </authorList>
    </citation>
    <scope>NUCLEOTIDE SEQUENCE</scope>
</reference>
<gene>
    <name evidence="1" type="ORF">MEDL_35246</name>
</gene>
<evidence type="ECO:0000313" key="2">
    <source>
        <dbReference type="Proteomes" id="UP000683360"/>
    </source>
</evidence>
<keyword evidence="2" id="KW-1185">Reference proteome</keyword>
<sequence>MALVYNKSSVDLKATGNSVTIPNHPKARLMYYLNCMCSVLSLDQTEQNIGRLTDYQNYDSLNMEETAKLILLCIHLDPFTLTNVCIFYDESACGTSGNEFYEIIARRTTLASTQSVMVGNVRVTVRKVMCYKLSWLKTYYLNPIKGFVDQLENRNRRSRQQHITDRSYLLAGHNDSAECSCCCNIL</sequence>
<evidence type="ECO:0000313" key="1">
    <source>
        <dbReference type="EMBL" id="CAG2221871.1"/>
    </source>
</evidence>
<protein>
    <submittedName>
        <fullName evidence="1">Uncharacterized protein</fullName>
    </submittedName>
</protein>
<organism evidence="1 2">
    <name type="scientific">Mytilus edulis</name>
    <name type="common">Blue mussel</name>
    <dbReference type="NCBI Taxonomy" id="6550"/>
    <lineage>
        <taxon>Eukaryota</taxon>
        <taxon>Metazoa</taxon>
        <taxon>Spiralia</taxon>
        <taxon>Lophotrochozoa</taxon>
        <taxon>Mollusca</taxon>
        <taxon>Bivalvia</taxon>
        <taxon>Autobranchia</taxon>
        <taxon>Pteriomorphia</taxon>
        <taxon>Mytilida</taxon>
        <taxon>Mytiloidea</taxon>
        <taxon>Mytilidae</taxon>
        <taxon>Mytilinae</taxon>
        <taxon>Mytilus</taxon>
    </lineage>
</organism>
<dbReference type="EMBL" id="CAJPWZ010001704">
    <property type="protein sequence ID" value="CAG2221871.1"/>
    <property type="molecule type" value="Genomic_DNA"/>
</dbReference>
<name>A0A8S3SM31_MYTED</name>
<comment type="caution">
    <text evidence="1">The sequence shown here is derived from an EMBL/GenBank/DDBJ whole genome shotgun (WGS) entry which is preliminary data.</text>
</comment>
<proteinExistence type="predicted"/>
<dbReference type="OrthoDB" id="661148at2759"/>
<dbReference type="AlphaFoldDB" id="A0A8S3SM31"/>
<accession>A0A8S3SM31</accession>
<dbReference type="Proteomes" id="UP000683360">
    <property type="component" value="Unassembled WGS sequence"/>
</dbReference>